<dbReference type="SUPFAM" id="SSF55961">
    <property type="entry name" value="Bet v1-like"/>
    <property type="match status" value="1"/>
</dbReference>
<dbReference type="AlphaFoldDB" id="A0A1M5W184"/>
<protein>
    <submittedName>
        <fullName evidence="1">Polyketide cyclase / dehydrase and lipid transport</fullName>
    </submittedName>
</protein>
<accession>A0A1M5W184</accession>
<name>A0A1M5W184_9RHOB</name>
<dbReference type="EMBL" id="FQWM01000009">
    <property type="protein sequence ID" value="SHH80943.1"/>
    <property type="molecule type" value="Genomic_DNA"/>
</dbReference>
<dbReference type="Gene3D" id="3.30.530.20">
    <property type="match status" value="1"/>
</dbReference>
<proteinExistence type="predicted"/>
<dbReference type="Pfam" id="PF10604">
    <property type="entry name" value="Polyketide_cyc2"/>
    <property type="match status" value="1"/>
</dbReference>
<organism evidence="1 2">
    <name type="scientific">Cognatishimia maritima</name>
    <dbReference type="NCBI Taxonomy" id="870908"/>
    <lineage>
        <taxon>Bacteria</taxon>
        <taxon>Pseudomonadati</taxon>
        <taxon>Pseudomonadota</taxon>
        <taxon>Alphaproteobacteria</taxon>
        <taxon>Rhodobacterales</taxon>
        <taxon>Paracoccaceae</taxon>
        <taxon>Cognatishimia</taxon>
    </lineage>
</organism>
<dbReference type="InterPro" id="IPR019587">
    <property type="entry name" value="Polyketide_cyclase/dehydratase"/>
</dbReference>
<dbReference type="OrthoDB" id="6024794at2"/>
<sequence length="181" mass="20361">MNRMATIGTLDLKTIESQHVRRITKAPLRMAGSFDFAVSQEVLFPRISEPEEMAKWFPLLKGGDLDHTTSKASGDWGEGSKRQCYTNGMGTLFETIHYIDAPNAYTYEVKNFMMPIKDHLALMALTPNGTGGTTMYWHQYFNLKGIAMRHMFPTMMLGMMNRGMATLAKELGGKGGRIKRV</sequence>
<dbReference type="InterPro" id="IPR023393">
    <property type="entry name" value="START-like_dom_sf"/>
</dbReference>
<evidence type="ECO:0000313" key="1">
    <source>
        <dbReference type="EMBL" id="SHH80943.1"/>
    </source>
</evidence>
<reference evidence="2" key="1">
    <citation type="submission" date="2016-11" db="EMBL/GenBank/DDBJ databases">
        <authorList>
            <person name="Varghese N."/>
            <person name="Submissions S."/>
        </authorList>
    </citation>
    <scope>NUCLEOTIDE SEQUENCE [LARGE SCALE GENOMIC DNA]</scope>
    <source>
        <strain evidence="2">DSM 28223</strain>
    </source>
</reference>
<dbReference type="RefSeq" id="WP_072794163.1">
    <property type="nucleotide sequence ID" value="NZ_FQWM01000009.1"/>
</dbReference>
<dbReference type="CDD" id="cd07821">
    <property type="entry name" value="PYR_PYL_RCAR_like"/>
    <property type="match status" value="1"/>
</dbReference>
<evidence type="ECO:0000313" key="2">
    <source>
        <dbReference type="Proteomes" id="UP000184211"/>
    </source>
</evidence>
<dbReference type="Proteomes" id="UP000184211">
    <property type="component" value="Unassembled WGS sequence"/>
</dbReference>
<keyword evidence="2" id="KW-1185">Reference proteome</keyword>
<gene>
    <name evidence="1" type="ORF">SAMN04488044_3341</name>
</gene>